<dbReference type="Gene3D" id="3.30.1370.10">
    <property type="entry name" value="K Homology domain, type 1"/>
    <property type="match status" value="1"/>
</dbReference>
<feature type="domain" description="K Homology" evidence="3">
    <location>
        <begin position="123"/>
        <end position="191"/>
    </location>
</feature>
<sequence length="463" mass="50782">MLASRFLLRANPALLVGKTCVRSRHLPFLLGCSYHSGFKYNSEMDLKENLLASKVQEKQKVVTQVWRPVSTLSTSCEGIISEGGDAKEADSNLCPNTFYTCTEGSNTTGDTPLVDEKQISVAEKHSISIQTGAALMRFIKGKGGITQKKIEEDLGVQISFPSSQKEDSLTIEGNSPESVAEASERIKIIIDEALNSTALDYSHFVSLPLSIHADLVNKLINFQSSILGATEVNEEGNSESNSNGDTSSEEEGKNISKTPKVVAEPKTKNDGEHAKVDVPKISLVSYPPKVSSKLSGIQKSTFINPKMLHLTVLMLKLWNKARVEKAVEVLQNVSSKVIDALENRPISVRLKGLKCMKGSFARARVLYAPVEEIGNEGRLSRACRRNGVKGFSHSMQQPYTNAMDLKNGEIILLVKPISHRGLCMMKMGTTIAVLPFHFPKALRNLLLGIWVCMVSKVMIIQSH</sequence>
<proteinExistence type="predicted"/>
<dbReference type="SMART" id="SM00322">
    <property type="entry name" value="KH"/>
    <property type="match status" value="1"/>
</dbReference>
<dbReference type="PANTHER" id="PTHR13360">
    <property type="entry name" value="ACTIVATING SIGNAL COINTEGRATOR 1 COMPLEX SUBUNIT 1"/>
    <property type="match status" value="1"/>
</dbReference>
<dbReference type="InterPro" id="IPR036612">
    <property type="entry name" value="KH_dom_type_1_sf"/>
</dbReference>
<dbReference type="InterPro" id="IPR004088">
    <property type="entry name" value="KH_dom_type_1"/>
</dbReference>
<evidence type="ECO:0000256" key="2">
    <source>
        <dbReference type="SAM" id="MobiDB-lite"/>
    </source>
</evidence>
<name>A0A484KR17_9ASTE</name>
<dbReference type="AlphaFoldDB" id="A0A484KR17"/>
<dbReference type="InterPro" id="IPR019510">
    <property type="entry name" value="AKAP7-like_phosphoesterase"/>
</dbReference>
<protein>
    <recommendedName>
        <fullName evidence="3">K Homology domain-containing protein</fullName>
    </recommendedName>
</protein>
<organism evidence="4 5">
    <name type="scientific">Cuscuta campestris</name>
    <dbReference type="NCBI Taxonomy" id="132261"/>
    <lineage>
        <taxon>Eukaryota</taxon>
        <taxon>Viridiplantae</taxon>
        <taxon>Streptophyta</taxon>
        <taxon>Embryophyta</taxon>
        <taxon>Tracheophyta</taxon>
        <taxon>Spermatophyta</taxon>
        <taxon>Magnoliopsida</taxon>
        <taxon>eudicotyledons</taxon>
        <taxon>Gunneridae</taxon>
        <taxon>Pentapetalae</taxon>
        <taxon>asterids</taxon>
        <taxon>lamiids</taxon>
        <taxon>Solanales</taxon>
        <taxon>Convolvulaceae</taxon>
        <taxon>Cuscuteae</taxon>
        <taxon>Cuscuta</taxon>
        <taxon>Cuscuta subgen. Grammica</taxon>
        <taxon>Cuscuta sect. Cleistogrammica</taxon>
    </lineage>
</organism>
<accession>A0A484KR17</accession>
<dbReference type="Proteomes" id="UP000595140">
    <property type="component" value="Unassembled WGS sequence"/>
</dbReference>
<evidence type="ECO:0000313" key="5">
    <source>
        <dbReference type="Proteomes" id="UP000595140"/>
    </source>
</evidence>
<dbReference type="GO" id="GO:0006307">
    <property type="term" value="P:DNA alkylation repair"/>
    <property type="evidence" value="ECO:0007669"/>
    <property type="project" value="InterPro"/>
</dbReference>
<feature type="compositionally biased region" description="Basic and acidic residues" evidence="2">
    <location>
        <begin position="263"/>
        <end position="274"/>
    </location>
</feature>
<dbReference type="GO" id="GO:0006355">
    <property type="term" value="P:regulation of DNA-templated transcription"/>
    <property type="evidence" value="ECO:0007669"/>
    <property type="project" value="TreeGrafter"/>
</dbReference>
<keyword evidence="5" id="KW-1185">Reference proteome</keyword>
<dbReference type="Pfam" id="PF00013">
    <property type="entry name" value="KH_1"/>
    <property type="match status" value="1"/>
</dbReference>
<dbReference type="SUPFAM" id="SSF54791">
    <property type="entry name" value="Eukaryotic type KH-domain (KH-domain type I)"/>
    <property type="match status" value="1"/>
</dbReference>
<dbReference type="InterPro" id="IPR009210">
    <property type="entry name" value="ASCC1"/>
</dbReference>
<dbReference type="InterPro" id="IPR004087">
    <property type="entry name" value="KH_dom"/>
</dbReference>
<evidence type="ECO:0000313" key="4">
    <source>
        <dbReference type="EMBL" id="VFQ66935.1"/>
    </source>
</evidence>
<evidence type="ECO:0000256" key="1">
    <source>
        <dbReference type="PROSITE-ProRule" id="PRU00117"/>
    </source>
</evidence>
<dbReference type="Gene3D" id="3.90.1140.10">
    <property type="entry name" value="Cyclic phosphodiesterase"/>
    <property type="match status" value="1"/>
</dbReference>
<feature type="region of interest" description="Disordered" evidence="2">
    <location>
        <begin position="233"/>
        <end position="274"/>
    </location>
</feature>
<dbReference type="GO" id="GO:0005634">
    <property type="term" value="C:nucleus"/>
    <property type="evidence" value="ECO:0007669"/>
    <property type="project" value="TreeGrafter"/>
</dbReference>
<dbReference type="PROSITE" id="PS50084">
    <property type="entry name" value="KH_TYPE_1"/>
    <property type="match status" value="1"/>
</dbReference>
<gene>
    <name evidence="4" type="ORF">CCAM_LOCUS8711</name>
</gene>
<keyword evidence="1" id="KW-0694">RNA-binding</keyword>
<dbReference type="GO" id="GO:0003723">
    <property type="term" value="F:RNA binding"/>
    <property type="evidence" value="ECO:0007669"/>
    <property type="project" value="UniProtKB-UniRule"/>
</dbReference>
<dbReference type="OrthoDB" id="277832at2759"/>
<dbReference type="PANTHER" id="PTHR13360:SF1">
    <property type="entry name" value="ACTIVATING SIGNAL COINTEGRATOR 1 COMPLEX SUBUNIT 1"/>
    <property type="match status" value="1"/>
</dbReference>
<dbReference type="EMBL" id="OOIL02000560">
    <property type="protein sequence ID" value="VFQ66935.1"/>
    <property type="molecule type" value="Genomic_DNA"/>
</dbReference>
<reference evidence="4 5" key="1">
    <citation type="submission" date="2018-04" db="EMBL/GenBank/DDBJ databases">
        <authorList>
            <person name="Vogel A."/>
        </authorList>
    </citation>
    <scope>NUCLEOTIDE SEQUENCE [LARGE SCALE GENOMIC DNA]</scope>
</reference>
<evidence type="ECO:0000259" key="3">
    <source>
        <dbReference type="SMART" id="SM00322"/>
    </source>
</evidence>
<dbReference type="Pfam" id="PF10469">
    <property type="entry name" value="AKAP7_NLS"/>
    <property type="match status" value="1"/>
</dbReference>